<dbReference type="GO" id="GO:0016020">
    <property type="term" value="C:membrane"/>
    <property type="evidence" value="ECO:0007669"/>
    <property type="project" value="TreeGrafter"/>
</dbReference>
<feature type="transmembrane region" description="Helical" evidence="2">
    <location>
        <begin position="67"/>
        <end position="84"/>
    </location>
</feature>
<feature type="compositionally biased region" description="Low complexity" evidence="1">
    <location>
        <begin position="265"/>
        <end position="276"/>
    </location>
</feature>
<feature type="transmembrane region" description="Helical" evidence="2">
    <location>
        <begin position="36"/>
        <end position="61"/>
    </location>
</feature>
<keyword evidence="4" id="KW-1185">Reference proteome</keyword>
<evidence type="ECO:0000256" key="2">
    <source>
        <dbReference type="SAM" id="Phobius"/>
    </source>
</evidence>
<dbReference type="OrthoDB" id="509821at2759"/>
<feature type="region of interest" description="Disordered" evidence="1">
    <location>
        <begin position="262"/>
        <end position="284"/>
    </location>
</feature>
<dbReference type="EMBL" id="OV121133">
    <property type="protein sequence ID" value="CAH0550513.1"/>
    <property type="molecule type" value="Genomic_DNA"/>
</dbReference>
<name>A0A9P0AXU5_BRAAE</name>
<gene>
    <name evidence="3" type="ORF">MELIAE_LOCUS3313</name>
</gene>
<accession>A0A9P0AXU5</accession>
<evidence type="ECO:0008006" key="5">
    <source>
        <dbReference type="Google" id="ProtNLM"/>
    </source>
</evidence>
<dbReference type="PANTHER" id="PTHR21780">
    <property type="entry name" value="TRANSMEMBRANE PROTEIN 209"/>
    <property type="match status" value="1"/>
</dbReference>
<keyword evidence="2" id="KW-0472">Membrane</keyword>
<evidence type="ECO:0000313" key="4">
    <source>
        <dbReference type="Proteomes" id="UP001154078"/>
    </source>
</evidence>
<organism evidence="3 4">
    <name type="scientific">Brassicogethes aeneus</name>
    <name type="common">Rape pollen beetle</name>
    <name type="synonym">Meligethes aeneus</name>
    <dbReference type="NCBI Taxonomy" id="1431903"/>
    <lineage>
        <taxon>Eukaryota</taxon>
        <taxon>Metazoa</taxon>
        <taxon>Ecdysozoa</taxon>
        <taxon>Arthropoda</taxon>
        <taxon>Hexapoda</taxon>
        <taxon>Insecta</taxon>
        <taxon>Pterygota</taxon>
        <taxon>Neoptera</taxon>
        <taxon>Endopterygota</taxon>
        <taxon>Coleoptera</taxon>
        <taxon>Polyphaga</taxon>
        <taxon>Cucujiformia</taxon>
        <taxon>Nitidulidae</taxon>
        <taxon>Meligethinae</taxon>
        <taxon>Brassicogethes</taxon>
    </lineage>
</organism>
<protein>
    <recommendedName>
        <fullName evidence="5">Transmembrane protein 209</fullName>
    </recommendedName>
</protein>
<reference evidence="3" key="1">
    <citation type="submission" date="2021-12" db="EMBL/GenBank/DDBJ databases">
        <authorList>
            <person name="King R."/>
        </authorList>
    </citation>
    <scope>NUCLEOTIDE SEQUENCE</scope>
</reference>
<evidence type="ECO:0000256" key="1">
    <source>
        <dbReference type="SAM" id="MobiDB-lite"/>
    </source>
</evidence>
<keyword evidence="2" id="KW-0812">Transmembrane</keyword>
<dbReference type="Pfam" id="PF09786">
    <property type="entry name" value="CytochromB561_N"/>
    <property type="match status" value="1"/>
</dbReference>
<keyword evidence="2" id="KW-1133">Transmembrane helix</keyword>
<proteinExistence type="predicted"/>
<sequence>MNVSRPNRSILDTSNSPILERSLLITKKRRNLKNSIFWGSINVCLLAILLYDVSFTCSYYLNFYNYVEYVIIGILTFNVFYHLVKVIKLGVARTDQVTINLEQKKLLGVRDSDPSFRIVKNTHNTSSGINTPVGNMSSLNSTNVSWKSNITQNDSLNYSLSSSWTYQQGSPDADRSRSGLLSNRSTPLKVSTFQNISSVEMIKDDKSLEKYLKEHEKNESVNKLANKTQHSSNLLSSFWSHPVTKTAKDMSSFLKRCQYQLSTQSPNKSNSNSPSSKVDEHGNTSMNSQASVLEVWARINVDVVALTQWNENLRIWVTQTILERLVKEFDTVNHSLASHGMAEIKIGLVGLDRLRKTAQMIPVMQYIPSLTTLIPFLEVHANQEYLEKRIRELAKGGCMSEFKWNGGSSYNGKEWDDSLPTDCAIIMHLLASYMDTQLMPMPNKPDTKAFSGHHYIKFTDKMPELTPSSLFIHQASEKPPHYRVIVGEKVYEMIKGYNNLFHSFLFFIYHVNKVEHGMLGRVNLGKAGVNMLWIIDQ</sequence>
<dbReference type="PANTHER" id="PTHR21780:SF0">
    <property type="entry name" value="TRANSMEMBRANE PROTEIN 209"/>
    <property type="match status" value="1"/>
</dbReference>
<dbReference type="InterPro" id="IPR019176">
    <property type="entry name" value="Cytochrome_B561-rel"/>
</dbReference>
<dbReference type="Proteomes" id="UP001154078">
    <property type="component" value="Chromosome 2"/>
</dbReference>
<evidence type="ECO:0000313" key="3">
    <source>
        <dbReference type="EMBL" id="CAH0550513.1"/>
    </source>
</evidence>
<dbReference type="AlphaFoldDB" id="A0A9P0AXU5"/>